<comment type="caution">
    <text evidence="1">The sequence shown here is derived from an EMBL/GenBank/DDBJ whole genome shotgun (WGS) entry which is preliminary data.</text>
</comment>
<keyword evidence="2" id="KW-1185">Reference proteome</keyword>
<organism evidence="1 2">
    <name type="scientific">Williamsia serinedens</name>
    <dbReference type="NCBI Taxonomy" id="391736"/>
    <lineage>
        <taxon>Bacteria</taxon>
        <taxon>Bacillati</taxon>
        <taxon>Actinomycetota</taxon>
        <taxon>Actinomycetes</taxon>
        <taxon>Mycobacteriales</taxon>
        <taxon>Nocardiaceae</taxon>
        <taxon>Williamsia</taxon>
    </lineage>
</organism>
<name>A0ABT1H734_9NOCA</name>
<protein>
    <submittedName>
        <fullName evidence="1">Uncharacterized protein</fullName>
    </submittedName>
</protein>
<evidence type="ECO:0000313" key="1">
    <source>
        <dbReference type="EMBL" id="MCP2163035.1"/>
    </source>
</evidence>
<reference evidence="1 2" key="1">
    <citation type="submission" date="2022-06" db="EMBL/GenBank/DDBJ databases">
        <title>Genomic Encyclopedia of Archaeal and Bacterial Type Strains, Phase II (KMG-II): from individual species to whole genera.</title>
        <authorList>
            <person name="Goeker M."/>
        </authorList>
    </citation>
    <scope>NUCLEOTIDE SEQUENCE [LARGE SCALE GENOMIC DNA]</scope>
    <source>
        <strain evidence="1 2">DSM 45037</strain>
    </source>
</reference>
<dbReference type="RefSeq" id="WP_253656606.1">
    <property type="nucleotide sequence ID" value="NZ_BAAAOE010000002.1"/>
</dbReference>
<sequence length="116" mass="12464">MLVEPELFAHCPLPGCDTLTATQGQPCDGCREAFGALLAHTPGGAPLTAADQAARDAETLAAYRSHAALTTADAGDDTEAGEGETRSNQRCWLCEQRRRCTRIARRWECRDCATIA</sequence>
<proteinExistence type="predicted"/>
<evidence type="ECO:0000313" key="2">
    <source>
        <dbReference type="Proteomes" id="UP001205740"/>
    </source>
</evidence>
<gene>
    <name evidence="1" type="ORF">LX12_004248</name>
</gene>
<dbReference type="Proteomes" id="UP001205740">
    <property type="component" value="Unassembled WGS sequence"/>
</dbReference>
<accession>A0ABT1H734</accession>
<dbReference type="EMBL" id="JAMTCG010000011">
    <property type="protein sequence ID" value="MCP2163035.1"/>
    <property type="molecule type" value="Genomic_DNA"/>
</dbReference>